<name>A0A317EHD1_9SPHI</name>
<comment type="caution">
    <text evidence="1">The sequence shown here is derived from an EMBL/GenBank/DDBJ whole genome shotgun (WGS) entry which is preliminary data.</text>
</comment>
<accession>A0A317EHD1</accession>
<protein>
    <submittedName>
        <fullName evidence="1">Cell shape determination protein CcmA</fullName>
    </submittedName>
</protein>
<proteinExistence type="predicted"/>
<dbReference type="AlphaFoldDB" id="A0A317EHD1"/>
<evidence type="ECO:0000313" key="1">
    <source>
        <dbReference type="EMBL" id="PWS26220.1"/>
    </source>
</evidence>
<dbReference type="Gene3D" id="2.60.120.260">
    <property type="entry name" value="Galactose-binding domain-like"/>
    <property type="match status" value="1"/>
</dbReference>
<gene>
    <name evidence="1" type="ORF">DHW03_15615</name>
</gene>
<dbReference type="Gene3D" id="2.60.40.10">
    <property type="entry name" value="Immunoglobulins"/>
    <property type="match status" value="2"/>
</dbReference>
<sequence>MKTSINKQQKTLFLLLVLAVTGITACKKDGSEGGKGAPTISRVRTISKSYIDSKLTTTITTYDANGKATSVTYPNTTPQVVAMDSTTTDGNLQNMYAIIGTNLASVTTVSFNGVSVYFNKALGSDSTILVGIPKTTPAGPTQSNTLSVTTLYGKVDYKFSILLPPPTVTDVSNYNFSSGSEITLIGIGLASVTDVQLGTSTSKASISSKSDTQLTIKMPTSTLTSTTLLLTYPGGQVSLKQVFVNLDLTYKFFTDDYGTDWSGNFWGSGEVSSATAKSGVKSLKLTYAKGNWSANGVANWYPGLPSTGGYTYLSFYIKGGSQDYTLYLTGDKRATPYGNGDQSTPITVKASIWNYYKIPLSTLGLWATGSPSNTLGFWIKGPDAQDESFYIDDWVLVK</sequence>
<dbReference type="InterPro" id="IPR013783">
    <property type="entry name" value="Ig-like_fold"/>
</dbReference>
<dbReference type="EMBL" id="QGNZ01000004">
    <property type="protein sequence ID" value="PWS26220.1"/>
    <property type="molecule type" value="Genomic_DNA"/>
</dbReference>
<keyword evidence="2" id="KW-1185">Reference proteome</keyword>
<dbReference type="SUPFAM" id="SSF81296">
    <property type="entry name" value="E set domains"/>
    <property type="match status" value="1"/>
</dbReference>
<dbReference type="Proteomes" id="UP000245379">
    <property type="component" value="Unassembled WGS sequence"/>
</dbReference>
<evidence type="ECO:0000313" key="2">
    <source>
        <dbReference type="Proteomes" id="UP000245379"/>
    </source>
</evidence>
<reference evidence="1 2" key="1">
    <citation type="submission" date="2018-05" db="EMBL/GenBank/DDBJ databases">
        <title>Pedobacter paludis sp. nov., isolated from wetland soil.</title>
        <authorList>
            <person name="Zhang Y."/>
            <person name="Wang G."/>
        </authorList>
    </citation>
    <scope>NUCLEOTIDE SEQUENCE [LARGE SCALE GENOMIC DNA]</scope>
    <source>
        <strain evidence="1 2">KCTC22721</strain>
    </source>
</reference>
<dbReference type="RefSeq" id="WP_109926786.1">
    <property type="nucleotide sequence ID" value="NZ_QGNZ01000004.1"/>
</dbReference>
<dbReference type="OrthoDB" id="660167at2"/>
<organism evidence="1 2">
    <name type="scientific">Pedobacter yonginense</name>
    <dbReference type="NCBI Taxonomy" id="651869"/>
    <lineage>
        <taxon>Bacteria</taxon>
        <taxon>Pseudomonadati</taxon>
        <taxon>Bacteroidota</taxon>
        <taxon>Sphingobacteriia</taxon>
        <taxon>Sphingobacteriales</taxon>
        <taxon>Sphingobacteriaceae</taxon>
        <taxon>Pedobacter</taxon>
    </lineage>
</organism>
<dbReference type="InterPro" id="IPR014756">
    <property type="entry name" value="Ig_E-set"/>
</dbReference>
<dbReference type="PROSITE" id="PS51257">
    <property type="entry name" value="PROKAR_LIPOPROTEIN"/>
    <property type="match status" value="1"/>
</dbReference>